<name>A0A4R2SV42_9PAST</name>
<evidence type="ECO:0000313" key="2">
    <source>
        <dbReference type="Proteomes" id="UP000295763"/>
    </source>
</evidence>
<dbReference type="Proteomes" id="UP000295763">
    <property type="component" value="Unassembled WGS sequence"/>
</dbReference>
<dbReference type="RefSeq" id="WP_131978229.1">
    <property type="nucleotide sequence ID" value="NZ_SLYB01000024.1"/>
</dbReference>
<dbReference type="EMBL" id="SLYB01000024">
    <property type="protein sequence ID" value="TCP92214.1"/>
    <property type="molecule type" value="Genomic_DNA"/>
</dbReference>
<dbReference type="OrthoDB" id="5444681at2"/>
<protein>
    <submittedName>
        <fullName evidence="1">Uncharacterized protein YdgA (DUF945 family)</fullName>
    </submittedName>
</protein>
<dbReference type="Pfam" id="PF06097">
    <property type="entry name" value="DUF945"/>
    <property type="match status" value="1"/>
</dbReference>
<organism evidence="1 2">
    <name type="scientific">Cricetibacter osteomyelitidis</name>
    <dbReference type="NCBI Taxonomy" id="1521931"/>
    <lineage>
        <taxon>Bacteria</taxon>
        <taxon>Pseudomonadati</taxon>
        <taxon>Pseudomonadota</taxon>
        <taxon>Gammaproteobacteria</taxon>
        <taxon>Pasteurellales</taxon>
        <taxon>Pasteurellaceae</taxon>
        <taxon>Cricetibacter</taxon>
    </lineage>
</organism>
<comment type="caution">
    <text evidence="1">The sequence shown here is derived from an EMBL/GenBank/DDBJ whole genome shotgun (WGS) entry which is preliminary data.</text>
</comment>
<sequence>MKKSTVAISVIVALGAVWTGGAWYTGQKAQTEYERQIQYVNEKVNKSLEFYGVEIKIEPVKFERGLFTSEYAYNMKITTDNAETDLPISGKLYHGPIPLNTFTPAIFSTDYELVNNEQTKALFDAAQGKKPLTGKFTFSYTEQISGDLDAPLIVYNNNNVTTTFENLKLVYDTDKNGIGKTEATIGAFKAISSAAGEKRAADVEVTNIKVKSDLTATKWEYLTVGKQEIAVENVKLTNKTDVAKTFELKNMSVTSETDAKDNFFNVMSKVNVADVLGNNQSFGTLDVDMQFNHLEADTMNAFVVESLNENERELEALGLKLLQNQPHFILKPIFTNSAGKLDGNLNIELNQFDVNNVNSVLSLFKQFEFGADFNKAALKQFIISAAQVFENMDNATAEQFAEKQLKNLEMSKHTWVNSDDKLTTALKLVDSKLILNNTQEISEQEIQMALFMLMMGLGSLGQ</sequence>
<evidence type="ECO:0000313" key="1">
    <source>
        <dbReference type="EMBL" id="TCP92214.1"/>
    </source>
</evidence>
<proteinExistence type="predicted"/>
<dbReference type="AlphaFoldDB" id="A0A4R2SV42"/>
<reference evidence="1 2" key="1">
    <citation type="submission" date="2019-03" db="EMBL/GenBank/DDBJ databases">
        <title>Genomic Encyclopedia of Type Strains, Phase IV (KMG-IV): sequencing the most valuable type-strain genomes for metagenomic binning, comparative biology and taxonomic classification.</title>
        <authorList>
            <person name="Goeker M."/>
        </authorList>
    </citation>
    <scope>NUCLEOTIDE SEQUENCE [LARGE SCALE GENOMIC DNA]</scope>
    <source>
        <strain evidence="1 2">DSM 28404</strain>
    </source>
</reference>
<gene>
    <name evidence="1" type="ORF">EDC44_12414</name>
</gene>
<dbReference type="InterPro" id="IPR010352">
    <property type="entry name" value="DUF945"/>
</dbReference>
<keyword evidence="2" id="KW-1185">Reference proteome</keyword>
<accession>A0A4R2SV42</accession>